<dbReference type="InterPro" id="IPR006748">
    <property type="entry name" value="NH2Glyco/OHUrea_AB-resist_kin"/>
</dbReference>
<protein>
    <submittedName>
        <fullName evidence="1">Aminoglycoside resistance protein</fullName>
    </submittedName>
</protein>
<keyword evidence="2" id="KW-1185">Reference proteome</keyword>
<name>A0A2V3DUV7_9MICC</name>
<dbReference type="SUPFAM" id="SSF56112">
    <property type="entry name" value="Protein kinase-like (PK-like)"/>
    <property type="match status" value="1"/>
</dbReference>
<dbReference type="OrthoDB" id="3638028at2"/>
<accession>A0A2V3DUV7</accession>
<proteinExistence type="predicted"/>
<dbReference type="Pfam" id="PF04655">
    <property type="entry name" value="APH_6_hur"/>
    <property type="match status" value="1"/>
</dbReference>
<dbReference type="AlphaFoldDB" id="A0A2V3DUV7"/>
<dbReference type="EMBL" id="QHLZ01000001">
    <property type="protein sequence ID" value="PXA69091.1"/>
    <property type="molecule type" value="Genomic_DNA"/>
</dbReference>
<dbReference type="Proteomes" id="UP000246303">
    <property type="component" value="Unassembled WGS sequence"/>
</dbReference>
<comment type="caution">
    <text evidence="1">The sequence shown here is derived from an EMBL/GenBank/DDBJ whole genome shotgun (WGS) entry which is preliminary data.</text>
</comment>
<dbReference type="InterPro" id="IPR011009">
    <property type="entry name" value="Kinase-like_dom_sf"/>
</dbReference>
<dbReference type="RefSeq" id="WP_110104379.1">
    <property type="nucleotide sequence ID" value="NZ_JACBZZ010000001.1"/>
</dbReference>
<organism evidence="1 2">
    <name type="scientific">Arthrobacter psychrochitiniphilus</name>
    <dbReference type="NCBI Taxonomy" id="291045"/>
    <lineage>
        <taxon>Bacteria</taxon>
        <taxon>Bacillati</taxon>
        <taxon>Actinomycetota</taxon>
        <taxon>Actinomycetes</taxon>
        <taxon>Micrococcales</taxon>
        <taxon>Micrococcaceae</taxon>
        <taxon>Arthrobacter</taxon>
    </lineage>
</organism>
<sequence length="328" mass="36279">MKLEIPEPLLRRHRQTPEGRAWLGHLPGFLNLALEQWQLLVDLPDGGLPWYGHTAVVVPVRTTDGTPAALKVAFPYEEAFLEPLALSLWGGKGAAALWASDSDIGALLIERLDQSRPLLKLPLDEAIAVWGELVKKLSLRPDARPEWHLLPQLAATAERYCDELPERWSMLSEPFPRWLLEAALEVCQTRGAVSRRSSNDVLIHTDLHYLNILAKPGSGHYSAIDPQIQVGDGEFSVAPCLWNRLQDLPVRNAEAGLRRRARDLAQAAGLDEDLVAGWSVVREVENALSYLEKAGHSGDAQRSLWVSSTMAGKTLQGLPAAHELTELH</sequence>
<reference evidence="1 2" key="1">
    <citation type="submission" date="2018-05" db="EMBL/GenBank/DDBJ databases">
        <title>Genetic diversity of glacier-inhabiting Cryobacterium bacteria in China and description of Cryobacterium mengkeensis sp. nov. and Arthrobacter glacialis sp. nov.</title>
        <authorList>
            <person name="Liu Q."/>
            <person name="Xin Y.-H."/>
        </authorList>
    </citation>
    <scope>NUCLEOTIDE SEQUENCE [LARGE SCALE GENOMIC DNA]</scope>
    <source>
        <strain evidence="1 2">GP3</strain>
    </source>
</reference>
<evidence type="ECO:0000313" key="2">
    <source>
        <dbReference type="Proteomes" id="UP000246303"/>
    </source>
</evidence>
<gene>
    <name evidence="1" type="ORF">CVS29_00450</name>
</gene>
<evidence type="ECO:0000313" key="1">
    <source>
        <dbReference type="EMBL" id="PXA69091.1"/>
    </source>
</evidence>
<dbReference type="GO" id="GO:0016773">
    <property type="term" value="F:phosphotransferase activity, alcohol group as acceptor"/>
    <property type="evidence" value="ECO:0007669"/>
    <property type="project" value="InterPro"/>
</dbReference>
<dbReference type="GO" id="GO:0019748">
    <property type="term" value="P:secondary metabolic process"/>
    <property type="evidence" value="ECO:0007669"/>
    <property type="project" value="InterPro"/>
</dbReference>